<gene>
    <name evidence="2" type="ORF">ENK44_01325</name>
</gene>
<accession>A0A7V4WU02</accession>
<name>A0A7V4WU02_CALAY</name>
<reference evidence="2" key="1">
    <citation type="journal article" date="2020" name="mSystems">
        <title>Genome- and Community-Level Interaction Insights into Carbon Utilization and Element Cycling Functions of Hydrothermarchaeota in Hydrothermal Sediment.</title>
        <authorList>
            <person name="Zhou Z."/>
            <person name="Liu Y."/>
            <person name="Xu W."/>
            <person name="Pan J."/>
            <person name="Luo Z.H."/>
            <person name="Li M."/>
        </authorList>
    </citation>
    <scope>NUCLEOTIDE SEQUENCE [LARGE SCALE GENOMIC DNA]</scope>
    <source>
        <strain evidence="2">HyVt-577</strain>
    </source>
</reference>
<evidence type="ECO:0000259" key="1">
    <source>
        <dbReference type="Pfam" id="PF08486"/>
    </source>
</evidence>
<dbReference type="EMBL" id="DRQG01000015">
    <property type="protein sequence ID" value="HGY54318.1"/>
    <property type="molecule type" value="Genomic_DNA"/>
</dbReference>
<comment type="caution">
    <text evidence="2">The sequence shown here is derived from an EMBL/GenBank/DDBJ whole genome shotgun (WGS) entry which is preliminary data.</text>
</comment>
<evidence type="ECO:0000313" key="2">
    <source>
        <dbReference type="EMBL" id="HGY54318.1"/>
    </source>
</evidence>
<dbReference type="InterPro" id="IPR013693">
    <property type="entry name" value="SpoIID/LytB_N"/>
</dbReference>
<organism evidence="2">
    <name type="scientific">Caldithrix abyssi</name>
    <dbReference type="NCBI Taxonomy" id="187145"/>
    <lineage>
        <taxon>Bacteria</taxon>
        <taxon>Pseudomonadati</taxon>
        <taxon>Calditrichota</taxon>
        <taxon>Calditrichia</taxon>
        <taxon>Calditrichales</taxon>
        <taxon>Calditrichaceae</taxon>
        <taxon>Caldithrix</taxon>
    </lineage>
</organism>
<sequence>MKYFYIISPLLFIAFSCVPKPPQPETTPSPPIRVLLNETDQRDSLFFSGTYSLIAEEARYDFGRKNNKIYFRPLKRGFKIFNENRIFVFTSSDIIDFKPKDPESYFIYEGKKHTGKLTFYISNKNSVAVMNTLPLEEYIKCVVPAEMPSKERDNLEAVKAQAICARTYALGRMRMRKDEAFDVYDDVRDQVYKGFEYRTEYGDLAVNKTRGDVLMKGKNLALTYYHSTCGGVLEDTIGTKKGKEDLEDKKTIRKDIIGDQFACSISPRYRWTRRFTLRQLDSLFAARGKPSLYAKNPSDTVDIEMSVFIAKRKPTGRVERLGIRYGDQVLWLENYDIRKFLSTSGEGPLLSNLFLAHVENDTMLVLEGGGYGHGAGMCQWGALYMSKKGFKYYDILVNKYYPGTYLKKVY</sequence>
<dbReference type="PANTHER" id="PTHR30032:SF4">
    <property type="entry name" value="AMIDASE ENHANCER"/>
    <property type="match status" value="1"/>
</dbReference>
<dbReference type="InterPro" id="IPR051922">
    <property type="entry name" value="Bact_Sporulation_Assoc"/>
</dbReference>
<dbReference type="Pfam" id="PF08486">
    <property type="entry name" value="SpoIID"/>
    <property type="match status" value="1"/>
</dbReference>
<proteinExistence type="predicted"/>
<dbReference type="GO" id="GO:0030288">
    <property type="term" value="C:outer membrane-bounded periplasmic space"/>
    <property type="evidence" value="ECO:0007669"/>
    <property type="project" value="TreeGrafter"/>
</dbReference>
<feature type="domain" description="Sporulation stage II protein D amidase enhancer LytB N-terminal" evidence="1">
    <location>
        <begin position="124"/>
        <end position="215"/>
    </location>
</feature>
<dbReference type="AlphaFoldDB" id="A0A7V4WU02"/>
<dbReference type="NCBIfam" id="TIGR02669">
    <property type="entry name" value="SpoIID_LytB"/>
    <property type="match status" value="1"/>
</dbReference>
<dbReference type="InterPro" id="IPR013486">
    <property type="entry name" value="SpoIID/LytB"/>
</dbReference>
<protein>
    <submittedName>
        <fullName evidence="2">SpoIID/LytB domain-containing protein</fullName>
    </submittedName>
</protein>
<dbReference type="Proteomes" id="UP000885779">
    <property type="component" value="Unassembled WGS sequence"/>
</dbReference>
<dbReference type="PANTHER" id="PTHR30032">
    <property type="entry name" value="N-ACETYLMURAMOYL-L-ALANINE AMIDASE-RELATED"/>
    <property type="match status" value="1"/>
</dbReference>
<dbReference type="PROSITE" id="PS51257">
    <property type="entry name" value="PROKAR_LIPOPROTEIN"/>
    <property type="match status" value="1"/>
</dbReference>
<dbReference type="GO" id="GO:0030435">
    <property type="term" value="P:sporulation resulting in formation of a cellular spore"/>
    <property type="evidence" value="ECO:0007669"/>
    <property type="project" value="InterPro"/>
</dbReference>